<gene>
    <name evidence="9" type="ORF">ASU35_11560</name>
</gene>
<feature type="transmembrane region" description="Helical" evidence="8">
    <location>
        <begin position="403"/>
        <end position="425"/>
    </location>
</feature>
<feature type="transmembrane region" description="Helical" evidence="8">
    <location>
        <begin position="12"/>
        <end position="33"/>
    </location>
</feature>
<feature type="transmembrane region" description="Helical" evidence="8">
    <location>
        <begin position="91"/>
        <end position="115"/>
    </location>
</feature>
<feature type="transmembrane region" description="Helical" evidence="8">
    <location>
        <begin position="467"/>
        <end position="488"/>
    </location>
</feature>
<evidence type="ECO:0000313" key="10">
    <source>
        <dbReference type="Proteomes" id="UP000054874"/>
    </source>
</evidence>
<dbReference type="STRING" id="290052.ASU35_11560"/>
<dbReference type="GO" id="GO:0009252">
    <property type="term" value="P:peptidoglycan biosynthetic process"/>
    <property type="evidence" value="ECO:0007669"/>
    <property type="project" value="UniProtKB-KW"/>
</dbReference>
<evidence type="ECO:0000256" key="7">
    <source>
        <dbReference type="ARBA" id="ARBA00023136"/>
    </source>
</evidence>
<sequence>MKNKVVKSIGTVFVLSLIAKAIAFIRTIIQASYFGATNYTDAFNIANGVASNILYMLTTAISVAFVPLYIQKKNRLERSEVKKFSTKIVTVLLIGSIVFILFLEYMVPIIIKVAAPTYEGELYEITVNYLRVLLVGYSFSLLVSLYQNLLNSEKIYGYANISSIINSVVLIVIIISFADSIGVWALVLAVLVSYCVQFLVLYAKGSSYAKISVKYGIWDSAVKILMLQAAPILLSQATVEINQVVDKALLLMVEEGAVTAVSYAAVLYQFVTGLINVPLSTVMFTELSDAVCQNNEKYVKLILSKVYKIAFIICIPIMITVFFCSYEIVSIVYGHGNFSDVAIYQTQKGLVAYIICIIPATIKSVLTRAYYAYDDTKRPMIISICEVLLNITLSVLLVKPFGILGIVGATAISSLIFMVILMINFNKKYVAVLDKKCVYKYYKEFVAGSISFLIMLVVYNVGNKNIFIDFGLKSLLIAIIYFVILIALREEVIMDVIKRIRDEKKAKFKKEI</sequence>
<comment type="caution">
    <text evidence="9">The sequence shown here is derived from an EMBL/GenBank/DDBJ whole genome shotgun (WGS) entry which is preliminary data.</text>
</comment>
<dbReference type="EMBL" id="LNAM01000160">
    <property type="protein sequence ID" value="KSV58814.1"/>
    <property type="molecule type" value="Genomic_DNA"/>
</dbReference>
<dbReference type="Proteomes" id="UP000054874">
    <property type="component" value="Unassembled WGS sequence"/>
</dbReference>
<dbReference type="InterPro" id="IPR004268">
    <property type="entry name" value="MurJ"/>
</dbReference>
<feature type="transmembrane region" description="Helical" evidence="8">
    <location>
        <begin position="158"/>
        <end position="177"/>
    </location>
</feature>
<evidence type="ECO:0000313" key="9">
    <source>
        <dbReference type="EMBL" id="KSV58814.1"/>
    </source>
</evidence>
<dbReference type="PANTHER" id="PTHR47019:SF1">
    <property type="entry name" value="LIPID II FLIPPASE MURJ"/>
    <property type="match status" value="1"/>
</dbReference>
<dbReference type="PRINTS" id="PR01806">
    <property type="entry name" value="VIRFACTRMVIN"/>
</dbReference>
<evidence type="ECO:0000256" key="6">
    <source>
        <dbReference type="ARBA" id="ARBA00022989"/>
    </source>
</evidence>
<keyword evidence="10" id="KW-1185">Reference proteome</keyword>
<evidence type="ECO:0000256" key="2">
    <source>
        <dbReference type="ARBA" id="ARBA00022475"/>
    </source>
</evidence>
<evidence type="ECO:0000256" key="8">
    <source>
        <dbReference type="SAM" id="Phobius"/>
    </source>
</evidence>
<keyword evidence="7 8" id="KW-0472">Membrane</keyword>
<feature type="transmembrane region" description="Helical" evidence="8">
    <location>
        <begin position="378"/>
        <end position="397"/>
    </location>
</feature>
<keyword evidence="2" id="KW-1003">Cell membrane</keyword>
<dbReference type="RefSeq" id="WP_058352964.1">
    <property type="nucleotide sequence ID" value="NZ_CABMMD010000160.1"/>
</dbReference>
<evidence type="ECO:0000256" key="5">
    <source>
        <dbReference type="ARBA" id="ARBA00022984"/>
    </source>
</evidence>
<feature type="transmembrane region" description="Helical" evidence="8">
    <location>
        <begin position="127"/>
        <end position="146"/>
    </location>
</feature>
<keyword evidence="6 8" id="KW-1133">Transmembrane helix</keyword>
<keyword evidence="4" id="KW-0133">Cell shape</keyword>
<dbReference type="GO" id="GO:0005886">
    <property type="term" value="C:plasma membrane"/>
    <property type="evidence" value="ECO:0007669"/>
    <property type="project" value="UniProtKB-SubCell"/>
</dbReference>
<dbReference type="GO" id="GO:0008360">
    <property type="term" value="P:regulation of cell shape"/>
    <property type="evidence" value="ECO:0007669"/>
    <property type="project" value="UniProtKB-KW"/>
</dbReference>
<dbReference type="NCBIfam" id="TIGR01695">
    <property type="entry name" value="murJ_mviN"/>
    <property type="match status" value="1"/>
</dbReference>
<dbReference type="AlphaFoldDB" id="A0A0V8QEH9"/>
<name>A0A0V8QEH9_9FIRM</name>
<dbReference type="GO" id="GO:0034204">
    <property type="term" value="P:lipid translocation"/>
    <property type="evidence" value="ECO:0007669"/>
    <property type="project" value="TreeGrafter"/>
</dbReference>
<dbReference type="GO" id="GO:0015648">
    <property type="term" value="F:lipid-linked peptidoglycan transporter activity"/>
    <property type="evidence" value="ECO:0007669"/>
    <property type="project" value="TreeGrafter"/>
</dbReference>
<evidence type="ECO:0000256" key="3">
    <source>
        <dbReference type="ARBA" id="ARBA00022692"/>
    </source>
</evidence>
<organism evidence="9 10">
    <name type="scientific">Acetivibrio ethanolgignens</name>
    <dbReference type="NCBI Taxonomy" id="290052"/>
    <lineage>
        <taxon>Bacteria</taxon>
        <taxon>Bacillati</taxon>
        <taxon>Bacillota</taxon>
        <taxon>Clostridia</taxon>
        <taxon>Eubacteriales</taxon>
        <taxon>Oscillospiraceae</taxon>
        <taxon>Acetivibrio</taxon>
    </lineage>
</organism>
<protein>
    <recommendedName>
        <fullName evidence="11">Lipid II flippase</fullName>
    </recommendedName>
</protein>
<dbReference type="OrthoDB" id="9804143at2"/>
<comment type="subcellular location">
    <subcellularLocation>
        <location evidence="1">Cell membrane</location>
        <topology evidence="1">Multi-pass membrane protein</topology>
    </subcellularLocation>
</comment>
<evidence type="ECO:0008006" key="11">
    <source>
        <dbReference type="Google" id="ProtNLM"/>
    </source>
</evidence>
<feature type="transmembrane region" description="Helical" evidence="8">
    <location>
        <begin position="53"/>
        <end position="70"/>
    </location>
</feature>
<evidence type="ECO:0000256" key="1">
    <source>
        <dbReference type="ARBA" id="ARBA00004651"/>
    </source>
</evidence>
<dbReference type="PANTHER" id="PTHR47019">
    <property type="entry name" value="LIPID II FLIPPASE MURJ"/>
    <property type="match status" value="1"/>
</dbReference>
<evidence type="ECO:0000256" key="4">
    <source>
        <dbReference type="ARBA" id="ARBA00022960"/>
    </source>
</evidence>
<proteinExistence type="predicted"/>
<reference evidence="9 10" key="1">
    <citation type="submission" date="2015-11" db="EMBL/GenBank/DDBJ databases">
        <title>Butyribacter intestini gen. nov., sp. nov., a butyric acid-producing bacterium of the family Lachnospiraceae isolated from the human faeces.</title>
        <authorList>
            <person name="Zou Y."/>
            <person name="Xue W."/>
            <person name="Luo G."/>
            <person name="Lv M."/>
        </authorList>
    </citation>
    <scope>NUCLEOTIDE SEQUENCE [LARGE SCALE GENOMIC DNA]</scope>
    <source>
        <strain evidence="9 10">ACET-33324</strain>
    </source>
</reference>
<feature type="transmembrane region" description="Helical" evidence="8">
    <location>
        <begin position="445"/>
        <end position="461"/>
    </location>
</feature>
<feature type="transmembrane region" description="Helical" evidence="8">
    <location>
        <begin position="183"/>
        <end position="203"/>
    </location>
</feature>
<keyword evidence="5" id="KW-0573">Peptidoglycan synthesis</keyword>
<keyword evidence="3 8" id="KW-0812">Transmembrane</keyword>
<feature type="transmembrane region" description="Helical" evidence="8">
    <location>
        <begin position="349"/>
        <end position="366"/>
    </location>
</feature>
<dbReference type="InterPro" id="IPR051050">
    <property type="entry name" value="Lipid_II_flippase_MurJ/MviN"/>
</dbReference>
<accession>A0A0V8QEH9</accession>
<dbReference type="Pfam" id="PF03023">
    <property type="entry name" value="MurJ"/>
    <property type="match status" value="1"/>
</dbReference>
<feature type="transmembrane region" description="Helical" evidence="8">
    <location>
        <begin position="306"/>
        <end position="329"/>
    </location>
</feature>